<comment type="subcellular location">
    <subcellularLocation>
        <location evidence="1">Mitochondrion</location>
    </subcellularLocation>
</comment>
<dbReference type="Gene3D" id="2.30.30.790">
    <property type="match status" value="1"/>
</dbReference>
<evidence type="ECO:0000256" key="7">
    <source>
        <dbReference type="ARBA" id="ARBA00035288"/>
    </source>
</evidence>
<evidence type="ECO:0000313" key="9">
    <source>
        <dbReference type="Proteomes" id="UP000694867"/>
    </source>
</evidence>
<dbReference type="Proteomes" id="UP000694867">
    <property type="component" value="Unplaced"/>
</dbReference>
<evidence type="ECO:0000256" key="4">
    <source>
        <dbReference type="ARBA" id="ARBA00022980"/>
    </source>
</evidence>
<comment type="similarity">
    <text evidence="2">Belongs to the bacterial ribosomal protein bL19 family.</text>
</comment>
<evidence type="ECO:0000256" key="6">
    <source>
        <dbReference type="ARBA" id="ARBA00023274"/>
    </source>
</evidence>
<dbReference type="GO" id="GO:0006412">
    <property type="term" value="P:translation"/>
    <property type="evidence" value="ECO:0007669"/>
    <property type="project" value="InterPro"/>
</dbReference>
<reference evidence="10" key="1">
    <citation type="submission" date="2025-08" db="UniProtKB">
        <authorList>
            <consortium name="RefSeq"/>
        </authorList>
    </citation>
    <scope>IDENTIFICATION</scope>
</reference>
<evidence type="ECO:0000313" key="10">
    <source>
        <dbReference type="RefSeq" id="XP_003737322.1"/>
    </source>
</evidence>
<dbReference type="InterPro" id="IPR001857">
    <property type="entry name" value="Ribosomal_bL19"/>
</dbReference>
<keyword evidence="9" id="KW-1185">Reference proteome</keyword>
<accession>A0AAJ6VUP7</accession>
<dbReference type="KEGG" id="goe:100904588"/>
<name>A0AAJ6VUP7_9ACAR</name>
<dbReference type="GO" id="GO:0003735">
    <property type="term" value="F:structural constituent of ribosome"/>
    <property type="evidence" value="ECO:0007669"/>
    <property type="project" value="InterPro"/>
</dbReference>
<dbReference type="GO" id="GO:0005762">
    <property type="term" value="C:mitochondrial large ribosomal subunit"/>
    <property type="evidence" value="ECO:0007669"/>
    <property type="project" value="TreeGrafter"/>
</dbReference>
<evidence type="ECO:0000256" key="5">
    <source>
        <dbReference type="ARBA" id="ARBA00023128"/>
    </source>
</evidence>
<dbReference type="CTD" id="9801"/>
<keyword evidence="3" id="KW-0809">Transit peptide</keyword>
<sequence length="280" mass="33559">MASWSLTQRGLSRGLRLSASMHASYGRRMTSSLPEHLRKALAYSAMYPDLLPEPDLTRRNYVREMLERQDMLSRRRAIDIPEFYVGSYMSITVSDQNAPGKKNTFVGICIYRRNHGLRHQMALRNIVENEGIEMLYDLYSPIILEIKVLRLQKRLDDDLRYLRDALPEYSTVPWDMEPEPHREQGSVPVDETRVIMKPRPWTQRWERKELKGVKEWGLEDRFFKRAVEVSKPWEKYDLMKEYRCMVPLEDQYVVWKEVEEHRKTIEEEHKRSRRRKLLDA</sequence>
<evidence type="ECO:0000256" key="1">
    <source>
        <dbReference type="ARBA" id="ARBA00004173"/>
    </source>
</evidence>
<keyword evidence="4 10" id="KW-0689">Ribosomal protein</keyword>
<evidence type="ECO:0000256" key="2">
    <source>
        <dbReference type="ARBA" id="ARBA00005781"/>
    </source>
</evidence>
<evidence type="ECO:0000256" key="3">
    <source>
        <dbReference type="ARBA" id="ARBA00022946"/>
    </source>
</evidence>
<dbReference type="GeneID" id="100904588"/>
<dbReference type="AlphaFoldDB" id="A0AAJ6VUP7"/>
<dbReference type="PANTHER" id="PTHR15680">
    <property type="entry name" value="RIBOSOMAL PROTEIN L19"/>
    <property type="match status" value="1"/>
</dbReference>
<gene>
    <name evidence="10" type="primary">LOC100904588</name>
</gene>
<evidence type="ECO:0000256" key="8">
    <source>
        <dbReference type="ARBA" id="ARBA00035359"/>
    </source>
</evidence>
<keyword evidence="5" id="KW-0496">Mitochondrion</keyword>
<protein>
    <recommendedName>
        <fullName evidence="7">Large ribosomal subunit protein bL19m</fullName>
    </recommendedName>
    <alternativeName>
        <fullName evidence="8">39S ribosomal protein L19, mitochondrial</fullName>
    </alternativeName>
</protein>
<dbReference type="FunFam" id="2.30.30.790:FF:000002">
    <property type="entry name" value="39S ribosomal protein L19, mitochondrial"/>
    <property type="match status" value="1"/>
</dbReference>
<dbReference type="InterPro" id="IPR038657">
    <property type="entry name" value="Ribosomal_bL19_sf"/>
</dbReference>
<keyword evidence="6" id="KW-0687">Ribonucleoprotein</keyword>
<dbReference type="RefSeq" id="XP_003737322.1">
    <property type="nucleotide sequence ID" value="XM_003737274.2"/>
</dbReference>
<organism evidence="9 10">
    <name type="scientific">Galendromus occidentalis</name>
    <name type="common">western predatory mite</name>
    <dbReference type="NCBI Taxonomy" id="34638"/>
    <lineage>
        <taxon>Eukaryota</taxon>
        <taxon>Metazoa</taxon>
        <taxon>Ecdysozoa</taxon>
        <taxon>Arthropoda</taxon>
        <taxon>Chelicerata</taxon>
        <taxon>Arachnida</taxon>
        <taxon>Acari</taxon>
        <taxon>Parasitiformes</taxon>
        <taxon>Mesostigmata</taxon>
        <taxon>Gamasina</taxon>
        <taxon>Phytoseioidea</taxon>
        <taxon>Phytoseiidae</taxon>
        <taxon>Typhlodrominae</taxon>
        <taxon>Galendromus</taxon>
    </lineage>
</organism>
<dbReference type="Pfam" id="PF01245">
    <property type="entry name" value="Ribosomal_L19"/>
    <property type="match status" value="1"/>
</dbReference>
<proteinExistence type="inferred from homology"/>
<dbReference type="InterPro" id="IPR008991">
    <property type="entry name" value="Translation_prot_SH3-like_sf"/>
</dbReference>
<dbReference type="SUPFAM" id="SSF50104">
    <property type="entry name" value="Translation proteins SH3-like domain"/>
    <property type="match status" value="1"/>
</dbReference>
<dbReference type="PANTHER" id="PTHR15680:SF9">
    <property type="entry name" value="LARGE RIBOSOMAL SUBUNIT PROTEIN BL19M"/>
    <property type="match status" value="1"/>
</dbReference>